<dbReference type="GO" id="GO:0071281">
    <property type="term" value="P:cellular response to iron ion"/>
    <property type="evidence" value="ECO:0007669"/>
    <property type="project" value="TreeGrafter"/>
</dbReference>
<sequence length="307" mass="32086">MKQTLSTRPFGRTRRRSVIGLVLSGAALLAACGGDDNSSESAGADTSAVEQEAQRIVSLSPTHTEILYAIGAGEQVVAVDSMSNFPADAAITDLSAYEPNVEAIAEFDPDLVVIGDDFTGLADQLAAIGVDSWVSPAPATLDEAYAQIADLGAVVGRSEAATELADSMKADIDEIIAGAVQIPEGTSYFLELDDTLYSVTSNTFVGSIFERFGLRNIADATEGDTDYPQLSAEFIVSQDPTLVFLADTKCCGASAESVAARPGWDVLSAVVNGRVFELDDDVASRWGPRLVDFVAAIADALTTTGSD</sequence>
<evidence type="ECO:0000313" key="3">
    <source>
        <dbReference type="EMBL" id="CAB4569691.1"/>
    </source>
</evidence>
<dbReference type="AlphaFoldDB" id="A0A6J6E027"/>
<organism evidence="3">
    <name type="scientific">freshwater metagenome</name>
    <dbReference type="NCBI Taxonomy" id="449393"/>
    <lineage>
        <taxon>unclassified sequences</taxon>
        <taxon>metagenomes</taxon>
        <taxon>ecological metagenomes</taxon>
    </lineage>
</organism>
<keyword evidence="1" id="KW-0732">Signal</keyword>
<evidence type="ECO:0000259" key="2">
    <source>
        <dbReference type="PROSITE" id="PS50983"/>
    </source>
</evidence>
<feature type="domain" description="Fe/B12 periplasmic-binding" evidence="2">
    <location>
        <begin position="55"/>
        <end position="305"/>
    </location>
</feature>
<evidence type="ECO:0000256" key="1">
    <source>
        <dbReference type="ARBA" id="ARBA00022729"/>
    </source>
</evidence>
<dbReference type="InterPro" id="IPR002491">
    <property type="entry name" value="ABC_transptr_periplasmic_BD"/>
</dbReference>
<dbReference type="PROSITE" id="PS50983">
    <property type="entry name" value="FE_B12_PBP"/>
    <property type="match status" value="1"/>
</dbReference>
<dbReference type="Gene3D" id="3.40.50.1980">
    <property type="entry name" value="Nitrogenase molybdenum iron protein domain"/>
    <property type="match status" value="2"/>
</dbReference>
<proteinExistence type="predicted"/>
<dbReference type="EMBL" id="CAEZTS010000015">
    <property type="protein sequence ID" value="CAB4569691.1"/>
    <property type="molecule type" value="Genomic_DNA"/>
</dbReference>
<protein>
    <submittedName>
        <fullName evidence="3">Unannotated protein</fullName>
    </submittedName>
</protein>
<dbReference type="InterPro" id="IPR054828">
    <property type="entry name" value="Vit_B12_bind_prot"/>
</dbReference>
<dbReference type="Pfam" id="PF01497">
    <property type="entry name" value="Peripla_BP_2"/>
    <property type="match status" value="1"/>
</dbReference>
<gene>
    <name evidence="3" type="ORF">UFOPK1722_00290</name>
</gene>
<dbReference type="CDD" id="cd01143">
    <property type="entry name" value="YvrC"/>
    <property type="match status" value="1"/>
</dbReference>
<dbReference type="PANTHER" id="PTHR30535:SF34">
    <property type="entry name" value="MOLYBDATE-BINDING PROTEIN MOLA"/>
    <property type="match status" value="1"/>
</dbReference>
<accession>A0A6J6E027</accession>
<dbReference type="PROSITE" id="PS51257">
    <property type="entry name" value="PROKAR_LIPOPROTEIN"/>
    <property type="match status" value="1"/>
</dbReference>
<reference evidence="3" key="1">
    <citation type="submission" date="2020-05" db="EMBL/GenBank/DDBJ databases">
        <authorList>
            <person name="Chiriac C."/>
            <person name="Salcher M."/>
            <person name="Ghai R."/>
            <person name="Kavagutti S V."/>
        </authorList>
    </citation>
    <scope>NUCLEOTIDE SEQUENCE</scope>
</reference>
<name>A0A6J6E027_9ZZZZ</name>
<dbReference type="NCBIfam" id="NF038402">
    <property type="entry name" value="TroA_like"/>
    <property type="match status" value="1"/>
</dbReference>
<dbReference type="SUPFAM" id="SSF53807">
    <property type="entry name" value="Helical backbone' metal receptor"/>
    <property type="match status" value="1"/>
</dbReference>
<dbReference type="PANTHER" id="PTHR30535">
    <property type="entry name" value="VITAMIN B12-BINDING PROTEIN"/>
    <property type="match status" value="1"/>
</dbReference>
<dbReference type="InterPro" id="IPR050902">
    <property type="entry name" value="ABC_Transporter_SBP"/>
</dbReference>